<evidence type="ECO:0000313" key="2">
    <source>
        <dbReference type="Proteomes" id="UP000584867"/>
    </source>
</evidence>
<dbReference type="AlphaFoldDB" id="A0A7W8EBI1"/>
<protein>
    <submittedName>
        <fullName evidence="1">Uncharacterized protein</fullName>
    </submittedName>
</protein>
<dbReference type="RefSeq" id="WP_184256507.1">
    <property type="nucleotide sequence ID" value="NZ_JACHIO010000011.1"/>
</dbReference>
<proteinExistence type="predicted"/>
<comment type="caution">
    <text evidence="1">The sequence shown here is derived from an EMBL/GenBank/DDBJ whole genome shotgun (WGS) entry which is preliminary data.</text>
</comment>
<gene>
    <name evidence="1" type="ORF">HDF15_002893</name>
</gene>
<name>A0A7W8EBI1_9BACT</name>
<dbReference type="EMBL" id="JACHIO010000011">
    <property type="protein sequence ID" value="MBB5064535.1"/>
    <property type="molecule type" value="Genomic_DNA"/>
</dbReference>
<accession>A0A7W8EBI1</accession>
<organism evidence="1 2">
    <name type="scientific">Granulicella mallensis</name>
    <dbReference type="NCBI Taxonomy" id="940614"/>
    <lineage>
        <taxon>Bacteria</taxon>
        <taxon>Pseudomonadati</taxon>
        <taxon>Acidobacteriota</taxon>
        <taxon>Terriglobia</taxon>
        <taxon>Terriglobales</taxon>
        <taxon>Acidobacteriaceae</taxon>
        <taxon>Granulicella</taxon>
    </lineage>
</organism>
<evidence type="ECO:0000313" key="1">
    <source>
        <dbReference type="EMBL" id="MBB5064535.1"/>
    </source>
</evidence>
<reference evidence="1 2" key="1">
    <citation type="submission" date="2020-08" db="EMBL/GenBank/DDBJ databases">
        <title>Genomic Encyclopedia of Type Strains, Phase IV (KMG-V): Genome sequencing to study the core and pangenomes of soil and plant-associated prokaryotes.</title>
        <authorList>
            <person name="Whitman W."/>
        </authorList>
    </citation>
    <scope>NUCLEOTIDE SEQUENCE [LARGE SCALE GENOMIC DNA]</scope>
    <source>
        <strain evidence="1 2">X5P3</strain>
    </source>
</reference>
<sequence>MATSSRVCILSDGEAEELRAGRPVYCHQHKHVSADEAFGMTAPLYMQRNGKAAEPVAEWVGPRQVRYILQHTWLSVNRSFLPGGKSLRIKTKQLKAGFA</sequence>
<dbReference type="Proteomes" id="UP000584867">
    <property type="component" value="Unassembled WGS sequence"/>
</dbReference>